<proteinExistence type="predicted"/>
<keyword evidence="1" id="KW-0472">Membrane</keyword>
<dbReference type="RefSeq" id="XP_066674481.1">
    <property type="nucleotide sequence ID" value="XM_066804708.1"/>
</dbReference>
<dbReference type="GeneID" id="92037768"/>
<reference evidence="2 3" key="1">
    <citation type="submission" date="2023-01" db="EMBL/GenBank/DDBJ databases">
        <title>Analysis of 21 Apiospora genomes using comparative genomics revels a genus with tremendous synthesis potential of carbohydrate active enzymes and secondary metabolites.</title>
        <authorList>
            <person name="Sorensen T."/>
        </authorList>
    </citation>
    <scope>NUCLEOTIDE SEQUENCE [LARGE SCALE GENOMIC DNA]</scope>
    <source>
        <strain evidence="2 3">CBS 114990</strain>
    </source>
</reference>
<dbReference type="EMBL" id="JAQQWN010000002">
    <property type="protein sequence ID" value="KAK8093708.1"/>
    <property type="molecule type" value="Genomic_DNA"/>
</dbReference>
<accession>A0ABR1XAT6</accession>
<evidence type="ECO:0000256" key="1">
    <source>
        <dbReference type="SAM" id="Phobius"/>
    </source>
</evidence>
<sequence length="193" mass="20876">MPGVHKCKAFTAASVAQHVHFRTIACEAYRKNSSSNSIFRTSCHGLALSICMLLFSIVTLFEGILNDVLILVDSSSGEASAGFPGGRNLIETISASAWDSAAPDPGPYSFTNALIEVLQEWKSKRFSASLLHAEILARLKQPRPISLNGSKVNPRPTPIHFVHTLDFSAPSIEISRVGPDSSGAYKIRSPLRI</sequence>
<keyword evidence="1" id="KW-1133">Transmembrane helix</keyword>
<gene>
    <name evidence="2" type="ORF">PG997_000393</name>
</gene>
<protein>
    <submittedName>
        <fullName evidence="2">Uncharacterized protein</fullName>
    </submittedName>
</protein>
<comment type="caution">
    <text evidence="2">The sequence shown here is derived from an EMBL/GenBank/DDBJ whole genome shotgun (WGS) entry which is preliminary data.</text>
</comment>
<feature type="transmembrane region" description="Helical" evidence="1">
    <location>
        <begin position="45"/>
        <end position="65"/>
    </location>
</feature>
<keyword evidence="3" id="KW-1185">Reference proteome</keyword>
<keyword evidence="1" id="KW-0812">Transmembrane</keyword>
<organism evidence="2 3">
    <name type="scientific">Apiospora hydei</name>
    <dbReference type="NCBI Taxonomy" id="1337664"/>
    <lineage>
        <taxon>Eukaryota</taxon>
        <taxon>Fungi</taxon>
        <taxon>Dikarya</taxon>
        <taxon>Ascomycota</taxon>
        <taxon>Pezizomycotina</taxon>
        <taxon>Sordariomycetes</taxon>
        <taxon>Xylariomycetidae</taxon>
        <taxon>Amphisphaeriales</taxon>
        <taxon>Apiosporaceae</taxon>
        <taxon>Apiospora</taxon>
    </lineage>
</organism>
<evidence type="ECO:0000313" key="3">
    <source>
        <dbReference type="Proteomes" id="UP001433268"/>
    </source>
</evidence>
<evidence type="ECO:0000313" key="2">
    <source>
        <dbReference type="EMBL" id="KAK8093708.1"/>
    </source>
</evidence>
<dbReference type="Proteomes" id="UP001433268">
    <property type="component" value="Unassembled WGS sequence"/>
</dbReference>
<name>A0ABR1XAT6_9PEZI</name>